<dbReference type="InterPro" id="IPR050185">
    <property type="entry name" value="Ub_carboxyl-term_hydrolase"/>
</dbReference>
<accession>A0AAV2LNH8</accession>
<evidence type="ECO:0000256" key="1">
    <source>
        <dbReference type="ARBA" id="ARBA00000707"/>
    </source>
</evidence>
<evidence type="ECO:0000313" key="6">
    <source>
        <dbReference type="EMBL" id="CAL1603556.1"/>
    </source>
</evidence>
<dbReference type="PANTHER" id="PTHR21646">
    <property type="entry name" value="UBIQUITIN CARBOXYL-TERMINAL HYDROLASE"/>
    <property type="match status" value="1"/>
</dbReference>
<dbReference type="Proteomes" id="UP001497482">
    <property type="component" value="Chromosome 4"/>
</dbReference>
<keyword evidence="7" id="KW-1185">Reference proteome</keyword>
<dbReference type="InterPro" id="IPR038765">
    <property type="entry name" value="Papain-like_cys_pep_sf"/>
</dbReference>
<dbReference type="CDD" id="cd02674">
    <property type="entry name" value="Peptidase_C19R"/>
    <property type="match status" value="1"/>
</dbReference>
<evidence type="ECO:0000313" key="7">
    <source>
        <dbReference type="Proteomes" id="UP001497482"/>
    </source>
</evidence>
<dbReference type="PROSITE" id="PS00973">
    <property type="entry name" value="USP_2"/>
    <property type="match status" value="1"/>
</dbReference>
<feature type="region of interest" description="Disordered" evidence="4">
    <location>
        <begin position="614"/>
        <end position="663"/>
    </location>
</feature>
<protein>
    <recommendedName>
        <fullName evidence="2">ubiquitinyl hydrolase 1</fullName>
        <ecNumber evidence="2">3.4.19.12</ecNumber>
    </recommendedName>
</protein>
<proteinExistence type="predicted"/>
<dbReference type="Gene3D" id="3.90.70.10">
    <property type="entry name" value="Cysteine proteinases"/>
    <property type="match status" value="2"/>
</dbReference>
<dbReference type="SUPFAM" id="SSF54001">
    <property type="entry name" value="Cysteine proteinases"/>
    <property type="match status" value="2"/>
</dbReference>
<dbReference type="PROSITE" id="PS50235">
    <property type="entry name" value="USP_3"/>
    <property type="match status" value="2"/>
</dbReference>
<feature type="compositionally biased region" description="Basic and acidic residues" evidence="4">
    <location>
        <begin position="634"/>
        <end position="650"/>
    </location>
</feature>
<feature type="compositionally biased region" description="Basic and acidic residues" evidence="4">
    <location>
        <begin position="486"/>
        <end position="542"/>
    </location>
</feature>
<dbReference type="PANTHER" id="PTHR21646:SF27">
    <property type="entry name" value="UBIQUITIN CARBOXYL-TERMINAL HYDROLASE 8"/>
    <property type="match status" value="1"/>
</dbReference>
<dbReference type="Pfam" id="PF20625">
    <property type="entry name" value="WW_USP8"/>
    <property type="match status" value="1"/>
</dbReference>
<sequence length="1056" mass="118184">MANCRNYQAKCEFETLAHLQGWTGPALFRLTDLKGSESDVFLPGLWVALHVVCINTFVLHTLQNQGSVRRVKLSDFTRALSSQLVVDPVVVPVPALPRLHSSYQDGPFTDGANHSSDDTKRRIPVQKIEALPKTQPGVCGLDNSGNSCYLNAIFQCLCSTVPLVEYLLHHETRKEISRCKRGVAEVFGRLLEQMWLGRATRCAPVEARAVLCSVLPQFNNQLQQDAQELLMYCINALHEDLKKLPCGQRRSREGLRSDSTVVSRLFEGRLSGATLCLHCDHQTLSLQPFTILSLPIPTHLISCSIQDCLSLFFSQSVLSGGEQTWCSECSLKTETAVVTYLDHPPDILILHLKSYPSLEDPKPAAPPQPEPPVVPAVVEPSVPVVLNGVAPVSPPPQTSSRPELQNTVDAAVMGPELSKSSATRPESQAPVTTTTAATAFPQFDRTKKPSVRIVETPRPSINGTKDLAQNGVVIPDRSVKPSATVSREEPSDEQELKDLKDLKERMERDPSDEERRERRRLERQRGEEAEDRTTQGRGKDTNADTPSKSMSLDSPAPNHIVSEIKREQLTRARSEEMGRSIPGLPVGWMKFLDTTTGTYRYYHSPTNMVHLYPPEVTVPQTPPSTPPTVKPKPKTVDPEAKIEREREQSKLKRSYSSPDISQDLREEAQKKVVAPITAAVVPTVNRETKPTATKVYQKVEIVRPSAAKLRNLNPTFGGLGASLTGLRNLGNTCYMNSILQCLCNSPALANYFNNNCYMDDINRSNILGHKGEVAEEFGVIMKALWAGLYKCISPRDFKITIGKINEQFSGYDQQDSQELLLFLMDGLHEDLNKADNRKRYKEEENDHLDDQSAADLAWSKHKALNESIIVALFQGQFKSTVQCLTCHRKSRTFETFMYLSLPLASSSKCSLQDCLRLFSKEEKLTDNNKVFCRHCKAHRDSTKKLEIWKVPPILLVHLKRFSYEGRWKQKLQTSVDLPLDCLDLSQYVIGPTQSLKKYSLYGVSNHYGGLDGGHYTAYCKNATKQRWYKFDDHEVSELSTSAVKSSAAYILFYSTL</sequence>
<dbReference type="EMBL" id="OZ035826">
    <property type="protein sequence ID" value="CAL1603556.1"/>
    <property type="molecule type" value="Genomic_DNA"/>
</dbReference>
<evidence type="ECO:0000259" key="5">
    <source>
        <dbReference type="PROSITE" id="PS50235"/>
    </source>
</evidence>
<dbReference type="FunFam" id="3.90.70.10:FF:000025">
    <property type="entry name" value="Putative ubiquitin carboxyl-terminal hydrolase 8"/>
    <property type="match status" value="1"/>
</dbReference>
<dbReference type="InterPro" id="IPR048498">
    <property type="entry name" value="WW_USP8"/>
</dbReference>
<feature type="compositionally biased region" description="Polar residues" evidence="4">
    <location>
        <begin position="543"/>
        <end position="552"/>
    </location>
</feature>
<feature type="region of interest" description="Disordered" evidence="4">
    <location>
        <begin position="417"/>
        <end position="436"/>
    </location>
</feature>
<dbReference type="InterPro" id="IPR001394">
    <property type="entry name" value="Peptidase_C19_UCH"/>
</dbReference>
<dbReference type="PROSITE" id="PS00972">
    <property type="entry name" value="USP_1"/>
    <property type="match status" value="2"/>
</dbReference>
<feature type="domain" description="USP" evidence="5">
    <location>
        <begin position="724"/>
        <end position="1056"/>
    </location>
</feature>
<dbReference type="AlphaFoldDB" id="A0AAV2LNH8"/>
<feature type="compositionally biased region" description="Pro residues" evidence="4">
    <location>
        <begin position="620"/>
        <end position="630"/>
    </location>
</feature>
<name>A0AAV2LNH8_KNICA</name>
<gene>
    <name evidence="6" type="ORF">KC01_LOCUS31225</name>
</gene>
<evidence type="ECO:0000256" key="4">
    <source>
        <dbReference type="SAM" id="MobiDB-lite"/>
    </source>
</evidence>
<dbReference type="EC" id="3.4.19.12" evidence="2"/>
<dbReference type="InterPro" id="IPR018200">
    <property type="entry name" value="USP_CS"/>
</dbReference>
<reference evidence="6 7" key="1">
    <citation type="submission" date="2024-04" db="EMBL/GenBank/DDBJ databases">
        <authorList>
            <person name="Waldvogel A.-M."/>
            <person name="Schoenle A."/>
        </authorList>
    </citation>
    <scope>NUCLEOTIDE SEQUENCE [LARGE SCALE GENOMIC DNA]</scope>
</reference>
<feature type="domain" description="USP" evidence="5">
    <location>
        <begin position="139"/>
        <end position="615"/>
    </location>
</feature>
<keyword evidence="3" id="KW-0378">Hydrolase</keyword>
<feature type="compositionally biased region" description="Polar residues" evidence="4">
    <location>
        <begin position="418"/>
        <end position="431"/>
    </location>
</feature>
<organism evidence="6 7">
    <name type="scientific">Knipowitschia caucasica</name>
    <name type="common">Caucasian dwarf goby</name>
    <name type="synonym">Pomatoschistus caucasicus</name>
    <dbReference type="NCBI Taxonomy" id="637954"/>
    <lineage>
        <taxon>Eukaryota</taxon>
        <taxon>Metazoa</taxon>
        <taxon>Chordata</taxon>
        <taxon>Craniata</taxon>
        <taxon>Vertebrata</taxon>
        <taxon>Euteleostomi</taxon>
        <taxon>Actinopterygii</taxon>
        <taxon>Neopterygii</taxon>
        <taxon>Teleostei</taxon>
        <taxon>Neoteleostei</taxon>
        <taxon>Acanthomorphata</taxon>
        <taxon>Gobiaria</taxon>
        <taxon>Gobiiformes</taxon>
        <taxon>Gobioidei</taxon>
        <taxon>Gobiidae</taxon>
        <taxon>Gobiinae</taxon>
        <taxon>Knipowitschia</taxon>
    </lineage>
</organism>
<evidence type="ECO:0000256" key="2">
    <source>
        <dbReference type="ARBA" id="ARBA00012759"/>
    </source>
</evidence>
<comment type="catalytic activity">
    <reaction evidence="1">
        <text>Thiol-dependent hydrolysis of ester, thioester, amide, peptide and isopeptide bonds formed by the C-terminal Gly of ubiquitin (a 76-residue protein attached to proteins as an intracellular targeting signal).</text>
        <dbReference type="EC" id="3.4.19.12"/>
    </reaction>
</comment>
<dbReference type="InterPro" id="IPR028889">
    <property type="entry name" value="USP"/>
</dbReference>
<evidence type="ECO:0000256" key="3">
    <source>
        <dbReference type="ARBA" id="ARBA00022801"/>
    </source>
</evidence>
<dbReference type="GO" id="GO:0016579">
    <property type="term" value="P:protein deubiquitination"/>
    <property type="evidence" value="ECO:0007669"/>
    <property type="project" value="InterPro"/>
</dbReference>
<dbReference type="GO" id="GO:0004843">
    <property type="term" value="F:cysteine-type deubiquitinase activity"/>
    <property type="evidence" value="ECO:0007669"/>
    <property type="project" value="UniProtKB-EC"/>
</dbReference>
<feature type="region of interest" description="Disordered" evidence="4">
    <location>
        <begin position="447"/>
        <end position="560"/>
    </location>
</feature>
<dbReference type="Pfam" id="PF00443">
    <property type="entry name" value="UCH"/>
    <property type="match status" value="2"/>
</dbReference>